<reference evidence="7" key="1">
    <citation type="submission" date="2018-06" db="EMBL/GenBank/DDBJ databases">
        <authorList>
            <person name="Zhirakovskaya E."/>
        </authorList>
    </citation>
    <scope>NUCLEOTIDE SEQUENCE</scope>
</reference>
<dbReference type="EC" id="3.1.26.5" evidence="7"/>
<dbReference type="PANTHER" id="PTHR33992">
    <property type="entry name" value="RIBONUCLEASE P PROTEIN COMPONENT"/>
    <property type="match status" value="1"/>
</dbReference>
<evidence type="ECO:0000256" key="6">
    <source>
        <dbReference type="ARBA" id="ARBA00022884"/>
    </source>
</evidence>
<organism evidence="7">
    <name type="scientific">hydrothermal vent metagenome</name>
    <dbReference type="NCBI Taxonomy" id="652676"/>
    <lineage>
        <taxon>unclassified sequences</taxon>
        <taxon>metagenomes</taxon>
        <taxon>ecological metagenomes</taxon>
    </lineage>
</organism>
<keyword evidence="6" id="KW-0694">RNA-binding</keyword>
<dbReference type="Gene3D" id="3.30.230.10">
    <property type="match status" value="1"/>
</dbReference>
<evidence type="ECO:0000313" key="7">
    <source>
        <dbReference type="EMBL" id="VAW43244.1"/>
    </source>
</evidence>
<evidence type="ECO:0000256" key="1">
    <source>
        <dbReference type="ARBA" id="ARBA00002663"/>
    </source>
</evidence>
<comment type="function">
    <text evidence="1">RNaseP catalyzes the removal of the 5'-leader sequence from pre-tRNA to produce the mature 5'-terminus. It can also cleave other RNA substrates such as 4.5S RNA. The protein component plays an auxiliary but essential role in vivo by binding to the 5'-leader sequence and broadening the substrate specificity of the ribozyme.</text>
</comment>
<dbReference type="InterPro" id="IPR020539">
    <property type="entry name" value="RNase_P_CS"/>
</dbReference>
<sequence>MGNAVVRNRVKRLLREAVRCHLDDIELGWDCIWIARPRLSRASFAEVETAVLQLLRQSKLLTVSERTEKKM</sequence>
<protein>
    <submittedName>
        <fullName evidence="7">Ribonuclease P protein component</fullName>
        <ecNumber evidence="7">3.1.26.5</ecNumber>
    </submittedName>
</protein>
<evidence type="ECO:0000256" key="3">
    <source>
        <dbReference type="ARBA" id="ARBA00022722"/>
    </source>
</evidence>
<dbReference type="SUPFAM" id="SSF54211">
    <property type="entry name" value="Ribosomal protein S5 domain 2-like"/>
    <property type="match status" value="1"/>
</dbReference>
<dbReference type="Pfam" id="PF00825">
    <property type="entry name" value="Ribonuclease_P"/>
    <property type="match status" value="1"/>
</dbReference>
<keyword evidence="2" id="KW-0819">tRNA processing</keyword>
<evidence type="ECO:0000256" key="4">
    <source>
        <dbReference type="ARBA" id="ARBA00022759"/>
    </source>
</evidence>
<dbReference type="GO" id="GO:0000049">
    <property type="term" value="F:tRNA binding"/>
    <property type="evidence" value="ECO:0007669"/>
    <property type="project" value="InterPro"/>
</dbReference>
<keyword evidence="5 7" id="KW-0378">Hydrolase</keyword>
<dbReference type="GO" id="GO:0042781">
    <property type="term" value="F:3'-tRNA processing endoribonuclease activity"/>
    <property type="evidence" value="ECO:0007669"/>
    <property type="project" value="TreeGrafter"/>
</dbReference>
<dbReference type="InterPro" id="IPR000100">
    <property type="entry name" value="RNase_P"/>
</dbReference>
<proteinExistence type="predicted"/>
<evidence type="ECO:0000256" key="2">
    <source>
        <dbReference type="ARBA" id="ARBA00022694"/>
    </source>
</evidence>
<dbReference type="InterPro" id="IPR014721">
    <property type="entry name" value="Ribsml_uS5_D2-typ_fold_subgr"/>
</dbReference>
<dbReference type="GO" id="GO:0004526">
    <property type="term" value="F:ribonuclease P activity"/>
    <property type="evidence" value="ECO:0007669"/>
    <property type="project" value="UniProtKB-EC"/>
</dbReference>
<dbReference type="PANTHER" id="PTHR33992:SF1">
    <property type="entry name" value="RIBONUCLEASE P PROTEIN COMPONENT"/>
    <property type="match status" value="1"/>
</dbReference>
<keyword evidence="3" id="KW-0540">Nuclease</keyword>
<name>A0A3B0WI67_9ZZZZ</name>
<evidence type="ECO:0000256" key="5">
    <source>
        <dbReference type="ARBA" id="ARBA00022801"/>
    </source>
</evidence>
<dbReference type="InterPro" id="IPR020568">
    <property type="entry name" value="Ribosomal_Su5_D2-typ_SF"/>
</dbReference>
<accession>A0A3B0WI67</accession>
<dbReference type="PROSITE" id="PS00648">
    <property type="entry name" value="RIBONUCLEASE_P"/>
    <property type="match status" value="1"/>
</dbReference>
<dbReference type="GO" id="GO:0030677">
    <property type="term" value="C:ribonuclease P complex"/>
    <property type="evidence" value="ECO:0007669"/>
    <property type="project" value="TreeGrafter"/>
</dbReference>
<dbReference type="EMBL" id="UOEU01001051">
    <property type="protein sequence ID" value="VAW43244.1"/>
    <property type="molecule type" value="Genomic_DNA"/>
</dbReference>
<gene>
    <name evidence="7" type="ORF">MNBD_CHLOROFLEXI01-3887</name>
</gene>
<dbReference type="NCBIfam" id="TIGR00188">
    <property type="entry name" value="rnpA"/>
    <property type="match status" value="1"/>
</dbReference>
<dbReference type="AlphaFoldDB" id="A0A3B0WI67"/>
<keyword evidence="4" id="KW-0255">Endonuclease</keyword>